<dbReference type="InterPro" id="IPR038765">
    <property type="entry name" value="Papain-like_cys_pep_sf"/>
</dbReference>
<protein>
    <submittedName>
        <fullName evidence="9">Cell wall-associated hydrolase, invasion-associated protein</fullName>
    </submittedName>
</protein>
<accession>A0A0G3GWH6</accession>
<dbReference type="STRING" id="1050174.CEPID_06595"/>
<keyword evidence="10" id="KW-1185">Reference proteome</keyword>
<dbReference type="AlphaFoldDB" id="A0A0G3GWH6"/>
<dbReference type="InterPro" id="IPR051794">
    <property type="entry name" value="PG_Endopeptidase_C40"/>
</dbReference>
<dbReference type="Proteomes" id="UP000035368">
    <property type="component" value="Chromosome"/>
</dbReference>
<dbReference type="PANTHER" id="PTHR47359">
    <property type="entry name" value="PEPTIDOGLYCAN DL-ENDOPEPTIDASE CWLO"/>
    <property type="match status" value="1"/>
</dbReference>
<keyword evidence="2" id="KW-0645">Protease</keyword>
<reference evidence="9 10" key="1">
    <citation type="submission" date="2015-05" db="EMBL/GenBank/DDBJ databases">
        <title>Complete genome sequence of Corynebacterium epidermidicanis DSM 45586, isolated from the skin of a dog suffering from pruritus.</title>
        <authorList>
            <person name="Ruckert C."/>
            <person name="Albersmeier A."/>
            <person name="Winkler A."/>
            <person name="Tauch A."/>
        </authorList>
    </citation>
    <scope>NUCLEOTIDE SEQUENCE [LARGE SCALE GENOMIC DNA]</scope>
    <source>
        <strain evidence="9 10">DSM 45586</strain>
    </source>
</reference>
<feature type="chain" id="PRO_5002554844" evidence="7">
    <location>
        <begin position="41"/>
        <end position="594"/>
    </location>
</feature>
<keyword evidence="7" id="KW-0732">Signal</keyword>
<comment type="similarity">
    <text evidence="1">Belongs to the peptidase C40 family.</text>
</comment>
<evidence type="ECO:0000256" key="5">
    <source>
        <dbReference type="SAM" id="Coils"/>
    </source>
</evidence>
<feature type="region of interest" description="Disordered" evidence="6">
    <location>
        <begin position="37"/>
        <end position="64"/>
    </location>
</feature>
<dbReference type="PANTHER" id="PTHR47359:SF3">
    <property type="entry name" value="NLP_P60 DOMAIN-CONTAINING PROTEIN-RELATED"/>
    <property type="match status" value="1"/>
</dbReference>
<evidence type="ECO:0000256" key="1">
    <source>
        <dbReference type="ARBA" id="ARBA00007074"/>
    </source>
</evidence>
<evidence type="ECO:0000313" key="10">
    <source>
        <dbReference type="Proteomes" id="UP000035368"/>
    </source>
</evidence>
<feature type="signal peptide" evidence="7">
    <location>
        <begin position="1"/>
        <end position="40"/>
    </location>
</feature>
<keyword evidence="3 9" id="KW-0378">Hydrolase</keyword>
<dbReference type="InterPro" id="IPR000064">
    <property type="entry name" value="NLP_P60_dom"/>
</dbReference>
<dbReference type="Pfam" id="PF00877">
    <property type="entry name" value="NLPC_P60"/>
    <property type="match status" value="1"/>
</dbReference>
<proteinExistence type="inferred from homology"/>
<dbReference type="Gene3D" id="1.20.120.330">
    <property type="entry name" value="Nucleotidyltransferases domain 2"/>
    <property type="match status" value="1"/>
</dbReference>
<dbReference type="NCBIfam" id="NF046048">
    <property type="entry name" value="NlpC_P60_DIP1281"/>
    <property type="match status" value="1"/>
</dbReference>
<feature type="compositionally biased region" description="Low complexity" evidence="6">
    <location>
        <begin position="37"/>
        <end position="52"/>
    </location>
</feature>
<keyword evidence="5" id="KW-0175">Coiled coil</keyword>
<dbReference type="SUPFAM" id="SSF54001">
    <property type="entry name" value="Cysteine proteinases"/>
    <property type="match status" value="1"/>
</dbReference>
<keyword evidence="4" id="KW-0788">Thiol protease</keyword>
<evidence type="ECO:0000259" key="8">
    <source>
        <dbReference type="PROSITE" id="PS51935"/>
    </source>
</evidence>
<dbReference type="GO" id="GO:0008234">
    <property type="term" value="F:cysteine-type peptidase activity"/>
    <property type="evidence" value="ECO:0007669"/>
    <property type="project" value="UniProtKB-KW"/>
</dbReference>
<sequence>MATQHTSTERRQRTRSIIAAATAVASFSTLSSVALPAAHAQPAGAPQAPNNPTDGELNAAQQDVLTSSESVSKLALELTQAQSELAQLESLMGGLREAVNKAIVDLQAAQAEADNARSEVDKAKSELDTNQREIDDAQQKLNEISRTAYRQGAANNAVAGAAGTANTADALARQSYLRLNAQKQRATIEEIDRLRAESANKESTLREARIVAEAREQDAKTAEGAAQQAVRSNAAALQEQSAKHAELKTKQVAAQVKLDAAKNTSSRLQQERKEYQDFLKAEQERKEAERRAAEAAAAKAKAEAEARARAEAEAEAKRQAEAAAAAERAEKQRQAEQARAAAAEAAAEAAKQAQEASAREQARKEAAQAAAAAATALGAATAAGAAANGAAAAGTAESAANGASEVADTVSNGIFAAEDYLVLQDEQAAATAVAAAAKSGAATAQASTAKVTGDRAEMIEAVIARAQSQIGMPYAWGGGNASGPTRGIRDGGVADSYGDYNKIGFDCSGLTLYAFAAAGISLPHYTGYQYNQGQKIDPSNMQRGDLIFWGPNAEHHVAIYLGNGQMIEAPQSGSTVQISPVRWAGMSPYAVRLI</sequence>
<evidence type="ECO:0000313" key="9">
    <source>
        <dbReference type="EMBL" id="AKK03177.1"/>
    </source>
</evidence>
<dbReference type="EMBL" id="CP011541">
    <property type="protein sequence ID" value="AKK03177.1"/>
    <property type="molecule type" value="Genomic_DNA"/>
</dbReference>
<dbReference type="GO" id="GO:0006508">
    <property type="term" value="P:proteolysis"/>
    <property type="evidence" value="ECO:0007669"/>
    <property type="project" value="UniProtKB-KW"/>
</dbReference>
<dbReference type="PATRIC" id="fig|1050174.4.peg.1330"/>
<gene>
    <name evidence="9" type="ORF">CEPID_06595</name>
</gene>
<dbReference type="RefSeq" id="WP_047240247.1">
    <property type="nucleotide sequence ID" value="NZ_CP011541.1"/>
</dbReference>
<feature type="domain" description="NlpC/P60" evidence="8">
    <location>
        <begin position="456"/>
        <end position="594"/>
    </location>
</feature>
<evidence type="ECO:0000256" key="2">
    <source>
        <dbReference type="ARBA" id="ARBA00022670"/>
    </source>
</evidence>
<dbReference type="Gene3D" id="3.90.1720.10">
    <property type="entry name" value="endopeptidase domain like (from Nostoc punctiforme)"/>
    <property type="match status" value="1"/>
</dbReference>
<dbReference type="PROSITE" id="PS51935">
    <property type="entry name" value="NLPC_P60"/>
    <property type="match status" value="1"/>
</dbReference>
<evidence type="ECO:0000256" key="3">
    <source>
        <dbReference type="ARBA" id="ARBA00022801"/>
    </source>
</evidence>
<dbReference type="OrthoDB" id="4771638at2"/>
<feature type="compositionally biased region" description="Basic and acidic residues" evidence="6">
    <location>
        <begin position="327"/>
        <end position="336"/>
    </location>
</feature>
<evidence type="ECO:0000256" key="7">
    <source>
        <dbReference type="SAM" id="SignalP"/>
    </source>
</evidence>
<feature type="compositionally biased region" description="Basic and acidic residues" evidence="6">
    <location>
        <begin position="304"/>
        <end position="320"/>
    </location>
</feature>
<organism evidence="9 10">
    <name type="scientific">Corynebacterium epidermidicanis</name>
    <dbReference type="NCBI Taxonomy" id="1050174"/>
    <lineage>
        <taxon>Bacteria</taxon>
        <taxon>Bacillati</taxon>
        <taxon>Actinomycetota</taxon>
        <taxon>Actinomycetes</taxon>
        <taxon>Mycobacteriales</taxon>
        <taxon>Corynebacteriaceae</taxon>
        <taxon>Corynebacterium</taxon>
    </lineage>
</organism>
<dbReference type="KEGG" id="cei:CEPID_06595"/>
<evidence type="ECO:0000256" key="4">
    <source>
        <dbReference type="ARBA" id="ARBA00022807"/>
    </source>
</evidence>
<feature type="region of interest" description="Disordered" evidence="6">
    <location>
        <begin position="304"/>
        <end position="343"/>
    </location>
</feature>
<evidence type="ECO:0000256" key="6">
    <source>
        <dbReference type="SAM" id="MobiDB-lite"/>
    </source>
</evidence>
<feature type="coiled-coil region" evidence="5">
    <location>
        <begin position="71"/>
        <end position="147"/>
    </location>
</feature>
<name>A0A0G3GWH6_9CORY</name>